<evidence type="ECO:0000259" key="6">
    <source>
        <dbReference type="Pfam" id="PF06925"/>
    </source>
</evidence>
<keyword evidence="3" id="KW-0328">Glycosyltransferase</keyword>
<dbReference type="AlphaFoldDB" id="A0A941HQR8"/>
<dbReference type="Proteomes" id="UP000675379">
    <property type="component" value="Unassembled WGS sequence"/>
</dbReference>
<dbReference type="PANTHER" id="PTHR43025">
    <property type="entry name" value="MONOGALACTOSYLDIACYLGLYCEROL SYNTHASE"/>
    <property type="match status" value="1"/>
</dbReference>
<comment type="subcellular location">
    <subcellularLocation>
        <location evidence="1">Membrane</location>
    </subcellularLocation>
</comment>
<dbReference type="Pfam" id="PF04101">
    <property type="entry name" value="Glyco_tran_28_C"/>
    <property type="match status" value="1"/>
</dbReference>
<feature type="domain" description="Glycosyl transferase family 28 C-terminal" evidence="5">
    <location>
        <begin position="203"/>
        <end position="358"/>
    </location>
</feature>
<evidence type="ECO:0000256" key="4">
    <source>
        <dbReference type="ARBA" id="ARBA00022679"/>
    </source>
</evidence>
<accession>A0A941HQR8</accession>
<dbReference type="GO" id="GO:0016758">
    <property type="term" value="F:hexosyltransferase activity"/>
    <property type="evidence" value="ECO:0007669"/>
    <property type="project" value="InterPro"/>
</dbReference>
<dbReference type="InterPro" id="IPR050519">
    <property type="entry name" value="Glycosyltransf_28_UgtP"/>
</dbReference>
<protein>
    <submittedName>
        <fullName evidence="7">UDP-N-acetylglucosamine--LPS N-acetylglucosamine transferase</fullName>
    </submittedName>
</protein>
<dbReference type="InterPro" id="IPR009695">
    <property type="entry name" value="Diacylglyc_glucosyltr_N"/>
</dbReference>
<gene>
    <name evidence="7" type="ORF">KCG48_10170</name>
</gene>
<comment type="caution">
    <text evidence="7">The sequence shown here is derived from an EMBL/GenBank/DDBJ whole genome shotgun (WGS) entry which is preliminary data.</text>
</comment>
<evidence type="ECO:0000256" key="2">
    <source>
        <dbReference type="ARBA" id="ARBA00006962"/>
    </source>
</evidence>
<feature type="domain" description="Diacylglycerol glucosyltransferase N-terminal" evidence="6">
    <location>
        <begin position="14"/>
        <end position="179"/>
    </location>
</feature>
<organism evidence="7 8">
    <name type="scientific">Proteiniclasticum sediminis</name>
    <dbReference type="NCBI Taxonomy" id="2804028"/>
    <lineage>
        <taxon>Bacteria</taxon>
        <taxon>Bacillati</taxon>
        <taxon>Bacillota</taxon>
        <taxon>Clostridia</taxon>
        <taxon>Eubacteriales</taxon>
        <taxon>Clostridiaceae</taxon>
        <taxon>Proteiniclasticum</taxon>
    </lineage>
</organism>
<dbReference type="InterPro" id="IPR007235">
    <property type="entry name" value="Glyco_trans_28_C"/>
</dbReference>
<dbReference type="PANTHER" id="PTHR43025:SF3">
    <property type="entry name" value="MONOGALACTOSYLDIACYLGLYCEROL SYNTHASE 1, CHLOROPLASTIC"/>
    <property type="match status" value="1"/>
</dbReference>
<evidence type="ECO:0000259" key="5">
    <source>
        <dbReference type="Pfam" id="PF04101"/>
    </source>
</evidence>
<keyword evidence="4 7" id="KW-0808">Transferase</keyword>
<dbReference type="RefSeq" id="WP_211802034.1">
    <property type="nucleotide sequence ID" value="NZ_JAGSCS010000013.1"/>
</dbReference>
<keyword evidence="8" id="KW-1185">Reference proteome</keyword>
<dbReference type="GO" id="GO:0016020">
    <property type="term" value="C:membrane"/>
    <property type="evidence" value="ECO:0007669"/>
    <property type="project" value="UniProtKB-SubCell"/>
</dbReference>
<evidence type="ECO:0000313" key="8">
    <source>
        <dbReference type="Proteomes" id="UP000675379"/>
    </source>
</evidence>
<evidence type="ECO:0000256" key="3">
    <source>
        <dbReference type="ARBA" id="ARBA00022676"/>
    </source>
</evidence>
<sequence>MKALILSVSTGGGHKRAAEAIKESILVNEPDSDVQIIDTIKYINPFLDKLVVGTYLKSIRYYPSFFQYIYKHSDDEGKFAKSSAMVNDYLTKQLYPKILEFDPDILIATHAFTAQILSILRKKFGWQKSSLVVMTDYASHAFWVHRNVDAYVVSNSDMIRELVLRGRSAETVFPYGIPISQSFLKTRPKEQIYTDLGLEAKKTITIMGGSLGLGNIVDILHEVVSIPLDFQVLVLTGSNRKLYDKILELSFDEEKNIVPLHYSDRMNDILKITDLLITKPGGLTLTESFIMGTPLAIYSAIPGHELQNADYLLRHGLALDLGTGENCAEKIEALLSSEEDLQNLRERSLQNGKPKASQDIYLLCRQLIDEKDTGHLGELAKISSIS</sequence>
<comment type="similarity">
    <text evidence="2">Belongs to the glycosyltransferase 28 family.</text>
</comment>
<dbReference type="Pfam" id="PF06925">
    <property type="entry name" value="MGDG_synth"/>
    <property type="match status" value="1"/>
</dbReference>
<dbReference type="Gene3D" id="3.40.50.2000">
    <property type="entry name" value="Glycogen Phosphorylase B"/>
    <property type="match status" value="1"/>
</dbReference>
<evidence type="ECO:0000256" key="1">
    <source>
        <dbReference type="ARBA" id="ARBA00004370"/>
    </source>
</evidence>
<dbReference type="SUPFAM" id="SSF53756">
    <property type="entry name" value="UDP-Glycosyltransferase/glycogen phosphorylase"/>
    <property type="match status" value="1"/>
</dbReference>
<name>A0A941HQR8_9CLOT</name>
<dbReference type="EMBL" id="JAGSCS010000013">
    <property type="protein sequence ID" value="MBR0576701.1"/>
    <property type="molecule type" value="Genomic_DNA"/>
</dbReference>
<proteinExistence type="inferred from homology"/>
<reference evidence="7" key="1">
    <citation type="submission" date="2021-04" db="EMBL/GenBank/DDBJ databases">
        <title>Proteiniclasticum sedimins sp. nov., an obligate anaerobic bacterium isolated from anaerobic sludge.</title>
        <authorList>
            <person name="Liu J."/>
        </authorList>
    </citation>
    <scope>NUCLEOTIDE SEQUENCE</scope>
    <source>
        <strain evidence="7">BAD-10</strain>
    </source>
</reference>
<evidence type="ECO:0000313" key="7">
    <source>
        <dbReference type="EMBL" id="MBR0576701.1"/>
    </source>
</evidence>
<dbReference type="GO" id="GO:0009247">
    <property type="term" value="P:glycolipid biosynthetic process"/>
    <property type="evidence" value="ECO:0007669"/>
    <property type="project" value="InterPro"/>
</dbReference>